<evidence type="ECO:0000313" key="2">
    <source>
        <dbReference type="Proteomes" id="UP000017836"/>
    </source>
</evidence>
<sequence>MVAENVTSSGILADEGVSMGSHGLLHELSSGIVAGPLGILADNSGGGAMMDDVLHNISKVVVDLGILTDKDVSMGAHGHMPGHSGGITLNKDSLHGGDVGVRRFMRESSTSTVGKDVRGGHILYLPLTSNAYSKDKCKGTINS</sequence>
<proteinExistence type="predicted"/>
<accession>W1NK59</accession>
<gene>
    <name evidence="1" type="ORF">AMTR_s00060p00105980</name>
</gene>
<evidence type="ECO:0000313" key="1">
    <source>
        <dbReference type="EMBL" id="ERM95851.1"/>
    </source>
</evidence>
<dbReference type="Proteomes" id="UP000017836">
    <property type="component" value="Unassembled WGS sequence"/>
</dbReference>
<name>W1NK59_AMBTC</name>
<reference evidence="2" key="1">
    <citation type="journal article" date="2013" name="Science">
        <title>The Amborella genome and the evolution of flowering plants.</title>
        <authorList>
            <consortium name="Amborella Genome Project"/>
        </authorList>
    </citation>
    <scope>NUCLEOTIDE SEQUENCE [LARGE SCALE GENOMIC DNA]</scope>
</reference>
<dbReference type="Gramene" id="ERM95851">
    <property type="protein sequence ID" value="ERM95851"/>
    <property type="gene ID" value="AMTR_s00060p00105980"/>
</dbReference>
<keyword evidence="2" id="KW-1185">Reference proteome</keyword>
<dbReference type="AlphaFoldDB" id="W1NK59"/>
<protein>
    <submittedName>
        <fullName evidence="1">Uncharacterized protein</fullName>
    </submittedName>
</protein>
<dbReference type="HOGENOM" id="CLU_1808818_0_0_1"/>
<dbReference type="EMBL" id="KI397373">
    <property type="protein sequence ID" value="ERM95851.1"/>
    <property type="molecule type" value="Genomic_DNA"/>
</dbReference>
<organism evidence="1 2">
    <name type="scientific">Amborella trichopoda</name>
    <dbReference type="NCBI Taxonomy" id="13333"/>
    <lineage>
        <taxon>Eukaryota</taxon>
        <taxon>Viridiplantae</taxon>
        <taxon>Streptophyta</taxon>
        <taxon>Embryophyta</taxon>
        <taxon>Tracheophyta</taxon>
        <taxon>Spermatophyta</taxon>
        <taxon>Magnoliopsida</taxon>
        <taxon>Amborellales</taxon>
        <taxon>Amborellaceae</taxon>
        <taxon>Amborella</taxon>
    </lineage>
</organism>